<evidence type="ECO:0000313" key="2">
    <source>
        <dbReference type="Proteomes" id="UP000243975"/>
    </source>
</evidence>
<dbReference type="AlphaFoldDB" id="A0A103Y379"/>
<gene>
    <name evidence="1" type="ORF">Ccrd_020019</name>
</gene>
<comment type="caution">
    <text evidence="1">The sequence shown here is derived from an EMBL/GenBank/DDBJ whole genome shotgun (WGS) entry which is preliminary data.</text>
</comment>
<protein>
    <recommendedName>
        <fullName evidence="3">Peptidase C48, SUMO/Sentrin/Ubl1</fullName>
    </recommendedName>
</protein>
<evidence type="ECO:0000313" key="1">
    <source>
        <dbReference type="EMBL" id="KVI01699.1"/>
    </source>
</evidence>
<feature type="non-terminal residue" evidence="1">
    <location>
        <position position="1"/>
    </location>
</feature>
<dbReference type="Gramene" id="KVI01699">
    <property type="protein sequence ID" value="KVI01699"/>
    <property type="gene ID" value="Ccrd_020019"/>
</dbReference>
<dbReference type="Proteomes" id="UP000243975">
    <property type="component" value="Unassembled WGS sequence"/>
</dbReference>
<organism evidence="1 2">
    <name type="scientific">Cynara cardunculus var. scolymus</name>
    <name type="common">Globe artichoke</name>
    <name type="synonym">Cynara scolymus</name>
    <dbReference type="NCBI Taxonomy" id="59895"/>
    <lineage>
        <taxon>Eukaryota</taxon>
        <taxon>Viridiplantae</taxon>
        <taxon>Streptophyta</taxon>
        <taxon>Embryophyta</taxon>
        <taxon>Tracheophyta</taxon>
        <taxon>Spermatophyta</taxon>
        <taxon>Magnoliopsida</taxon>
        <taxon>eudicotyledons</taxon>
        <taxon>Gunneridae</taxon>
        <taxon>Pentapetalae</taxon>
        <taxon>asterids</taxon>
        <taxon>campanulids</taxon>
        <taxon>Asterales</taxon>
        <taxon>Asteraceae</taxon>
        <taxon>Carduoideae</taxon>
        <taxon>Cardueae</taxon>
        <taxon>Carduinae</taxon>
        <taxon>Cynara</taxon>
    </lineage>
</organism>
<dbReference type="SUPFAM" id="SSF54001">
    <property type="entry name" value="Cysteine proteinases"/>
    <property type="match status" value="1"/>
</dbReference>
<keyword evidence="2" id="KW-1185">Reference proteome</keyword>
<sequence length="231" mass="26281">IEAPAFDLGISPSKDAVIACIDSSKATGGQKNVRSEIPKRDPKLSFKLRSPYVTRAVTFEVSSDERKLQDWILRGVGGILEPVFMTTKGKAITRQTMQSLVSQCVVGSEIIDVWSMVLNRDERMRSNESLRRYFVPTDISMDAIVRDEDLNSNQRYDRFRKKITCCMNNDKELISMRNVDLVFFPIVEPSFYYVVVFDLKHPSIAIRDSQIREGKVDDIYGSSTVGLVQRL</sequence>
<accession>A0A103Y379</accession>
<evidence type="ECO:0008006" key="3">
    <source>
        <dbReference type="Google" id="ProtNLM"/>
    </source>
</evidence>
<name>A0A103Y379_CYNCS</name>
<dbReference type="InterPro" id="IPR038765">
    <property type="entry name" value="Papain-like_cys_pep_sf"/>
</dbReference>
<proteinExistence type="predicted"/>
<dbReference type="EMBL" id="LEKV01002746">
    <property type="protein sequence ID" value="KVI01699.1"/>
    <property type="molecule type" value="Genomic_DNA"/>
</dbReference>
<dbReference type="Gene3D" id="3.40.395.10">
    <property type="entry name" value="Adenoviral Proteinase, Chain A"/>
    <property type="match status" value="1"/>
</dbReference>
<reference evidence="1 2" key="1">
    <citation type="journal article" date="2016" name="Sci. Rep.">
        <title>The genome sequence of the outbreeding globe artichoke constructed de novo incorporating a phase-aware low-pass sequencing strategy of F1 progeny.</title>
        <authorList>
            <person name="Scaglione D."/>
            <person name="Reyes-Chin-Wo S."/>
            <person name="Acquadro A."/>
            <person name="Froenicke L."/>
            <person name="Portis E."/>
            <person name="Beitel C."/>
            <person name="Tirone M."/>
            <person name="Mauro R."/>
            <person name="Lo Monaco A."/>
            <person name="Mauromicale G."/>
            <person name="Faccioli P."/>
            <person name="Cattivelli L."/>
            <person name="Rieseberg L."/>
            <person name="Michelmore R."/>
            <person name="Lanteri S."/>
        </authorList>
    </citation>
    <scope>NUCLEOTIDE SEQUENCE [LARGE SCALE GENOMIC DNA]</scope>
    <source>
        <strain evidence="1">2C</strain>
    </source>
</reference>
<feature type="non-terminal residue" evidence="1">
    <location>
        <position position="231"/>
    </location>
</feature>